<dbReference type="AlphaFoldDB" id="A0A6M7TSU3"/>
<sequence>MGSVRNISTATGFASSIGSLSPVWLVAAVVVFSFFMPWTAGDNTDVSWLVVICEKVLDGQKLYVDILETNPPFSVALYIGPVWLSHRLGISAESAVECFIYLVFFVSMALSAVVIERSRIFADLKTQWIYPALAVLLLIMPGNVFGQREHVGTMLFMPMLLLMMWRIERRPDAPVPLGLAVAVGLAGSVLLLVKPHWATGIVLPYLFIAWRKRSLMACLTAENVVIFTVCAAYLVSVYLWFPDFLGAFLQLLMRYYVSLRANINMLAALPTFIVFVVFTVFQMRKSVWRDDVALAMASAAGFFISMLYLGKYWPNHQYPYQTTMVFAMLLAVASRWRVATGLANAEAASEVASVKLHAAAALAVVAALSVTHHQFYQLPEKSLVDAIKSRYASPSIVQVSSDLSVGNPLTRMTNGRWLSAYAHDWVGTYALWGLMRGTYQGEDERIARRDLDDYTRYLNSLIRDNKPDIILMDRMDKKKSAWSLTGDFPPIWIVWMRQNADFQTLMGDYEEIASGDYIEVYARRPDAH</sequence>
<organism evidence="1 2">
    <name type="scientific">Rhizobium loti</name>
    <name type="common">Mesorhizobium loti</name>
    <dbReference type="NCBI Taxonomy" id="381"/>
    <lineage>
        <taxon>Bacteria</taxon>
        <taxon>Pseudomonadati</taxon>
        <taxon>Pseudomonadota</taxon>
        <taxon>Alphaproteobacteria</taxon>
        <taxon>Hyphomicrobiales</taxon>
        <taxon>Phyllobacteriaceae</taxon>
        <taxon>Mesorhizobium</taxon>
    </lineage>
</organism>
<evidence type="ECO:0000313" key="1">
    <source>
        <dbReference type="EMBL" id="OBQ64923.1"/>
    </source>
</evidence>
<protein>
    <submittedName>
        <fullName evidence="1">Uncharacterized protein</fullName>
    </submittedName>
</protein>
<accession>A0A6M7TSU3</accession>
<gene>
    <name evidence="1" type="ORF">A8145_11820</name>
</gene>
<name>A0A6M7TSU3_RHILI</name>
<reference evidence="1 2" key="1">
    <citation type="submission" date="2016-05" db="EMBL/GenBank/DDBJ databases">
        <authorList>
            <person name="Ramsay J.P."/>
        </authorList>
    </citation>
    <scope>NUCLEOTIDE SEQUENCE [LARGE SCALE GENOMIC DNA]</scope>
    <source>
        <strain evidence="1 2">NZP2042</strain>
    </source>
</reference>
<comment type="caution">
    <text evidence="1">The sequence shown here is derived from an EMBL/GenBank/DDBJ whole genome shotgun (WGS) entry which is preliminary data.</text>
</comment>
<dbReference type="Proteomes" id="UP000093737">
    <property type="component" value="Unassembled WGS sequence"/>
</dbReference>
<proteinExistence type="predicted"/>
<evidence type="ECO:0000313" key="2">
    <source>
        <dbReference type="Proteomes" id="UP000093737"/>
    </source>
</evidence>
<dbReference type="EMBL" id="LYTK01000012">
    <property type="protein sequence ID" value="OBQ64923.1"/>
    <property type="molecule type" value="Genomic_DNA"/>
</dbReference>